<dbReference type="CTD" id="20199919"/>
<keyword evidence="12" id="KW-1185">Reference proteome</keyword>
<dbReference type="SUPFAM" id="SSF81631">
    <property type="entry name" value="PAP/OAS1 substrate-binding domain"/>
    <property type="match status" value="1"/>
</dbReference>
<dbReference type="CDD" id="cd05402">
    <property type="entry name" value="NT_PAP_TUTase"/>
    <property type="match status" value="1"/>
</dbReference>
<dbReference type="InterPro" id="IPR002058">
    <property type="entry name" value="PAP_assoc"/>
</dbReference>
<evidence type="ECO:0000313" key="12">
    <source>
        <dbReference type="Proteomes" id="UP000015101"/>
    </source>
</evidence>
<gene>
    <name evidence="11" type="primary">20199919</name>
    <name evidence="10" type="ORF">HELRODRAFT_163054</name>
</gene>
<dbReference type="KEGG" id="hro:HELRODRAFT_163054"/>
<dbReference type="InterPro" id="IPR054708">
    <property type="entry name" value="MTPAP-like_central"/>
</dbReference>
<dbReference type="AlphaFoldDB" id="T1ETL9"/>
<feature type="domain" description="Poly(A) RNA polymerase mitochondrial-like central palm" evidence="9">
    <location>
        <begin position="90"/>
        <end position="212"/>
    </location>
</feature>
<dbReference type="SUPFAM" id="SSF81301">
    <property type="entry name" value="Nucleotidyltransferase"/>
    <property type="match status" value="1"/>
</dbReference>
<feature type="region of interest" description="Disordered" evidence="7">
    <location>
        <begin position="477"/>
        <end position="502"/>
    </location>
</feature>
<keyword evidence="4" id="KW-0808">Transferase</keyword>
<dbReference type="EMBL" id="AMQM01001283">
    <property type="status" value="NOT_ANNOTATED_CDS"/>
    <property type="molecule type" value="Genomic_DNA"/>
</dbReference>
<dbReference type="EMBL" id="AMQM01001284">
    <property type="status" value="NOT_ANNOTATED_CDS"/>
    <property type="molecule type" value="Genomic_DNA"/>
</dbReference>
<dbReference type="Pfam" id="PF03828">
    <property type="entry name" value="PAP_assoc"/>
    <property type="match status" value="1"/>
</dbReference>
<keyword evidence="6" id="KW-0460">Magnesium</keyword>
<feature type="compositionally biased region" description="Polar residues" evidence="7">
    <location>
        <begin position="493"/>
        <end position="502"/>
    </location>
</feature>
<evidence type="ECO:0000259" key="9">
    <source>
        <dbReference type="Pfam" id="PF22600"/>
    </source>
</evidence>
<dbReference type="EnsemblMetazoa" id="HelroT163054">
    <property type="protein sequence ID" value="HelroP163054"/>
    <property type="gene ID" value="HelroG163054"/>
</dbReference>
<dbReference type="InParanoid" id="T1ETL9"/>
<dbReference type="Gene3D" id="1.10.1410.10">
    <property type="match status" value="1"/>
</dbReference>
<protein>
    <recommendedName>
        <fullName evidence="3">polynucleotide adenylyltransferase</fullName>
        <ecNumber evidence="3">2.7.7.19</ecNumber>
    </recommendedName>
</protein>
<dbReference type="eggNOG" id="KOG1906">
    <property type="taxonomic scope" value="Eukaryota"/>
</dbReference>
<evidence type="ECO:0000313" key="11">
    <source>
        <dbReference type="EnsemblMetazoa" id="HelroP163054"/>
    </source>
</evidence>
<dbReference type="STRING" id="6412.T1ETL9"/>
<dbReference type="GO" id="GO:0031499">
    <property type="term" value="C:TRAMP complex"/>
    <property type="evidence" value="ECO:0000318"/>
    <property type="project" value="GO_Central"/>
</dbReference>
<evidence type="ECO:0000256" key="6">
    <source>
        <dbReference type="ARBA" id="ARBA00022842"/>
    </source>
</evidence>
<dbReference type="GO" id="GO:0005730">
    <property type="term" value="C:nucleolus"/>
    <property type="evidence" value="ECO:0000318"/>
    <property type="project" value="GO_Central"/>
</dbReference>
<evidence type="ECO:0000256" key="1">
    <source>
        <dbReference type="ARBA" id="ARBA00001936"/>
    </source>
</evidence>
<dbReference type="EMBL" id="KB097495">
    <property type="protein sequence ID" value="ESN96028.1"/>
    <property type="molecule type" value="Genomic_DNA"/>
</dbReference>
<sequence>MSHAVLEYHSRGFETHRYVYSRMTSCNPNNFMNPPFTYNNGNLYNKFLPQYASQIAIQSGNNGIYIPNQIYSQQFGPKKNKKMKGLSRLDSEIGYFCKCMEPTETANKERENVVTRIRAAVESCIDPVKVEVFGSFKTGLYLPSSDIDIVVFHKCPVTPFDILKKALVEAQVCDEDKILVLYNATVPIIKLMDRQTDVKVDIGFNIDNATKSAIFITASLNQWTPMKSLLLVLKQLLIDKDLNEVYSGGISSYSLTLLILYYLELTIHPNSVTSKSLSPAALLLDFLEYFAYRFDYRTFGIGVSPCCLLHKPFVSDALVIRDPLCPSNDVARGSYRFSCVQSAFKEAYNKLHMSLQQQQQHQQPVINSSCSGSSILGCIIRECCDLEMMIKNNLKNDDSLILQSISSPPSPSSRAVKSSSLSTSSENVALLSDDDNDCLAGSLDSGISGAKGNRDGRIEDVTCQSFQLTLKISPLHRQHHQLQQQQPPPQHQSVSTSTYDENNTMNREQDTAFFCYNDDGADNEINNIVINNSNIINIDCCSQQNRDSPDVFTACELAQQPARQPHATLPTTATSTEATTLTTKRSYRDVVCHSTSQQNFTTSTQTTSTQTTSTQTTSTQTTSTQMTSKTTSARTATKAAVKSRSCSDIEPHSNNYNNNRYYYVISNSIKNKYKQQHQQSRSNNT</sequence>
<dbReference type="OrthoDB" id="273917at2759"/>
<reference evidence="10 12" key="2">
    <citation type="journal article" date="2013" name="Nature">
        <title>Insights into bilaterian evolution from three spiralian genomes.</title>
        <authorList>
            <person name="Simakov O."/>
            <person name="Marletaz F."/>
            <person name="Cho S.J."/>
            <person name="Edsinger-Gonzales E."/>
            <person name="Havlak P."/>
            <person name="Hellsten U."/>
            <person name="Kuo D.H."/>
            <person name="Larsson T."/>
            <person name="Lv J."/>
            <person name="Arendt D."/>
            <person name="Savage R."/>
            <person name="Osoegawa K."/>
            <person name="de Jong P."/>
            <person name="Grimwood J."/>
            <person name="Chapman J.A."/>
            <person name="Shapiro H."/>
            <person name="Aerts A."/>
            <person name="Otillar R.P."/>
            <person name="Terry A.Y."/>
            <person name="Boore J.L."/>
            <person name="Grigoriev I.V."/>
            <person name="Lindberg D.R."/>
            <person name="Seaver E.C."/>
            <person name="Weisblat D.A."/>
            <person name="Putnam N.H."/>
            <person name="Rokhsar D.S."/>
        </authorList>
    </citation>
    <scope>NUCLEOTIDE SEQUENCE</scope>
</reference>
<evidence type="ECO:0000256" key="4">
    <source>
        <dbReference type="ARBA" id="ARBA00022679"/>
    </source>
</evidence>
<name>T1ETL9_HELRO</name>
<dbReference type="EC" id="2.7.7.19" evidence="3"/>
<feature type="domain" description="PAP-associated" evidence="8">
    <location>
        <begin position="281"/>
        <end position="328"/>
    </location>
</feature>
<dbReference type="GeneID" id="20199919"/>
<keyword evidence="5" id="KW-0479">Metal-binding</keyword>
<dbReference type="GO" id="GO:1990817">
    <property type="term" value="F:poly(A) RNA polymerase activity"/>
    <property type="evidence" value="ECO:0000318"/>
    <property type="project" value="GO_Central"/>
</dbReference>
<reference evidence="12" key="1">
    <citation type="submission" date="2012-12" db="EMBL/GenBank/DDBJ databases">
        <authorList>
            <person name="Hellsten U."/>
            <person name="Grimwood J."/>
            <person name="Chapman J.A."/>
            <person name="Shapiro H."/>
            <person name="Aerts A."/>
            <person name="Otillar R.P."/>
            <person name="Terry A.Y."/>
            <person name="Boore J.L."/>
            <person name="Simakov O."/>
            <person name="Marletaz F."/>
            <person name="Cho S.-J."/>
            <person name="Edsinger-Gonzales E."/>
            <person name="Havlak P."/>
            <person name="Kuo D.-H."/>
            <person name="Larsson T."/>
            <person name="Lv J."/>
            <person name="Arendt D."/>
            <person name="Savage R."/>
            <person name="Osoegawa K."/>
            <person name="de Jong P."/>
            <person name="Lindberg D.R."/>
            <person name="Seaver E.C."/>
            <person name="Weisblat D.A."/>
            <person name="Putnam N.H."/>
            <person name="Grigoriev I.V."/>
            <person name="Rokhsar D.S."/>
        </authorList>
    </citation>
    <scope>NUCLEOTIDE SEQUENCE</scope>
</reference>
<dbReference type="RefSeq" id="XP_009025290.1">
    <property type="nucleotide sequence ID" value="XM_009027042.1"/>
</dbReference>
<dbReference type="GO" id="GO:0043634">
    <property type="term" value="P:polyadenylation-dependent ncRNA catabolic process"/>
    <property type="evidence" value="ECO:0000318"/>
    <property type="project" value="GO_Central"/>
</dbReference>
<evidence type="ECO:0000256" key="5">
    <source>
        <dbReference type="ARBA" id="ARBA00022723"/>
    </source>
</evidence>
<evidence type="ECO:0000256" key="3">
    <source>
        <dbReference type="ARBA" id="ARBA00012388"/>
    </source>
</evidence>
<dbReference type="HOGENOM" id="CLU_401863_0_0_1"/>
<reference evidence="11" key="3">
    <citation type="submission" date="2015-06" db="UniProtKB">
        <authorList>
            <consortium name="EnsemblMetazoa"/>
        </authorList>
    </citation>
    <scope>IDENTIFICATION</scope>
</reference>
<evidence type="ECO:0000256" key="2">
    <source>
        <dbReference type="ARBA" id="ARBA00008593"/>
    </source>
</evidence>
<organism evidence="11 12">
    <name type="scientific">Helobdella robusta</name>
    <name type="common">Californian leech</name>
    <dbReference type="NCBI Taxonomy" id="6412"/>
    <lineage>
        <taxon>Eukaryota</taxon>
        <taxon>Metazoa</taxon>
        <taxon>Spiralia</taxon>
        <taxon>Lophotrochozoa</taxon>
        <taxon>Annelida</taxon>
        <taxon>Clitellata</taxon>
        <taxon>Hirudinea</taxon>
        <taxon>Rhynchobdellida</taxon>
        <taxon>Glossiphoniidae</taxon>
        <taxon>Helobdella</taxon>
    </lineage>
</organism>
<dbReference type="InterPro" id="IPR043519">
    <property type="entry name" value="NT_sf"/>
</dbReference>
<feature type="compositionally biased region" description="Low complexity" evidence="7">
    <location>
        <begin position="598"/>
        <end position="644"/>
    </location>
</feature>
<dbReference type="GO" id="GO:0046872">
    <property type="term" value="F:metal ion binding"/>
    <property type="evidence" value="ECO:0007669"/>
    <property type="project" value="UniProtKB-KW"/>
</dbReference>
<evidence type="ECO:0000259" key="8">
    <source>
        <dbReference type="Pfam" id="PF03828"/>
    </source>
</evidence>
<evidence type="ECO:0000313" key="10">
    <source>
        <dbReference type="EMBL" id="ESN96028.1"/>
    </source>
</evidence>
<dbReference type="Gene3D" id="3.30.460.10">
    <property type="entry name" value="Beta Polymerase, domain 2"/>
    <property type="match status" value="1"/>
</dbReference>
<comment type="similarity">
    <text evidence="2">Belongs to the DNA polymerase type-B-like family.</text>
</comment>
<comment type="cofactor">
    <cofactor evidence="1">
        <name>Mn(2+)</name>
        <dbReference type="ChEBI" id="CHEBI:29035"/>
    </cofactor>
</comment>
<dbReference type="GO" id="GO:0031123">
    <property type="term" value="P:RNA 3'-end processing"/>
    <property type="evidence" value="ECO:0000318"/>
    <property type="project" value="GO_Central"/>
</dbReference>
<dbReference type="FunFam" id="3.30.460.10:FF:000006">
    <property type="entry name" value="non-canonical poly(A) RNA polymerase PAPD5"/>
    <property type="match status" value="1"/>
</dbReference>
<proteinExistence type="inferred from homology"/>
<dbReference type="PANTHER" id="PTHR23092:SF15">
    <property type="entry name" value="INACTIVE NON-CANONICAL POLY(A) RNA POLYMERASE PROTEIN TRF4-2-RELATED"/>
    <property type="match status" value="1"/>
</dbReference>
<feature type="region of interest" description="Disordered" evidence="7">
    <location>
        <begin position="598"/>
        <end position="658"/>
    </location>
</feature>
<dbReference type="InterPro" id="IPR045862">
    <property type="entry name" value="Trf4-like"/>
</dbReference>
<dbReference type="PANTHER" id="PTHR23092">
    <property type="entry name" value="POLY(A) RNA POLYMERASE"/>
    <property type="match status" value="1"/>
</dbReference>
<accession>T1ETL9</accession>
<dbReference type="Pfam" id="PF22600">
    <property type="entry name" value="MTPAP-like_central"/>
    <property type="match status" value="1"/>
</dbReference>
<dbReference type="Proteomes" id="UP000015101">
    <property type="component" value="Unassembled WGS sequence"/>
</dbReference>
<evidence type="ECO:0000256" key="7">
    <source>
        <dbReference type="SAM" id="MobiDB-lite"/>
    </source>
</evidence>